<feature type="domain" description="BZIP" evidence="7">
    <location>
        <begin position="102"/>
        <end position="158"/>
    </location>
</feature>
<feature type="compositionally biased region" description="Polar residues" evidence="6">
    <location>
        <begin position="67"/>
        <end position="79"/>
    </location>
</feature>
<proteinExistence type="predicted"/>
<evidence type="ECO:0000256" key="6">
    <source>
        <dbReference type="SAM" id="MobiDB-lite"/>
    </source>
</evidence>
<dbReference type="PROSITE" id="PS50217">
    <property type="entry name" value="BZIP"/>
    <property type="match status" value="1"/>
</dbReference>
<evidence type="ECO:0000313" key="8">
    <source>
        <dbReference type="EMBL" id="KAK8013456.1"/>
    </source>
</evidence>
<comment type="subcellular location">
    <subcellularLocation>
        <location evidence="1">Nucleus</location>
    </subcellularLocation>
</comment>
<keyword evidence="4" id="KW-0804">Transcription</keyword>
<dbReference type="EMBL" id="JAQQWI010000013">
    <property type="protein sequence ID" value="KAK8013456.1"/>
    <property type="molecule type" value="Genomic_DNA"/>
</dbReference>
<dbReference type="InterPro" id="IPR004827">
    <property type="entry name" value="bZIP"/>
</dbReference>
<dbReference type="PRINTS" id="PR00043">
    <property type="entry name" value="LEUZIPPRJUN"/>
</dbReference>
<gene>
    <name evidence="8" type="ORF">PG991_009049</name>
</gene>
<accession>A0ABR1RJM3</accession>
<dbReference type="InterPro" id="IPR002112">
    <property type="entry name" value="Leuzip_Jun"/>
</dbReference>
<evidence type="ECO:0000313" key="9">
    <source>
        <dbReference type="Proteomes" id="UP001396898"/>
    </source>
</evidence>
<dbReference type="Gene3D" id="1.20.5.170">
    <property type="match status" value="1"/>
</dbReference>
<feature type="region of interest" description="Disordered" evidence="6">
    <location>
        <begin position="62"/>
        <end position="119"/>
    </location>
</feature>
<dbReference type="PROSITE" id="PS00036">
    <property type="entry name" value="BZIP_BASIC"/>
    <property type="match status" value="1"/>
</dbReference>
<dbReference type="SMART" id="SM00338">
    <property type="entry name" value="BRLZ"/>
    <property type="match status" value="1"/>
</dbReference>
<dbReference type="InterPro" id="IPR046347">
    <property type="entry name" value="bZIP_sf"/>
</dbReference>
<keyword evidence="5" id="KW-0539">Nucleus</keyword>
<evidence type="ECO:0000256" key="2">
    <source>
        <dbReference type="ARBA" id="ARBA00023015"/>
    </source>
</evidence>
<evidence type="ECO:0000259" key="7">
    <source>
        <dbReference type="PROSITE" id="PS50217"/>
    </source>
</evidence>
<organism evidence="8 9">
    <name type="scientific">Apiospora marii</name>
    <dbReference type="NCBI Taxonomy" id="335849"/>
    <lineage>
        <taxon>Eukaryota</taxon>
        <taxon>Fungi</taxon>
        <taxon>Dikarya</taxon>
        <taxon>Ascomycota</taxon>
        <taxon>Pezizomycotina</taxon>
        <taxon>Sordariomycetes</taxon>
        <taxon>Xylariomycetidae</taxon>
        <taxon>Amphisphaeriales</taxon>
        <taxon>Apiosporaceae</taxon>
        <taxon>Apiospora</taxon>
    </lineage>
</organism>
<dbReference type="CDD" id="cd14687">
    <property type="entry name" value="bZIP_ATF2"/>
    <property type="match status" value="1"/>
</dbReference>
<dbReference type="SUPFAM" id="SSF57959">
    <property type="entry name" value="Leucine zipper domain"/>
    <property type="match status" value="1"/>
</dbReference>
<dbReference type="PANTHER" id="PTHR19304">
    <property type="entry name" value="CYCLIC-AMP RESPONSE ELEMENT BINDING PROTEIN"/>
    <property type="match status" value="1"/>
</dbReference>
<dbReference type="InterPro" id="IPR051027">
    <property type="entry name" value="bZIP_transcription_factors"/>
</dbReference>
<evidence type="ECO:0000256" key="1">
    <source>
        <dbReference type="ARBA" id="ARBA00004123"/>
    </source>
</evidence>
<evidence type="ECO:0000256" key="5">
    <source>
        <dbReference type="ARBA" id="ARBA00023242"/>
    </source>
</evidence>
<dbReference type="Pfam" id="PF00170">
    <property type="entry name" value="bZIP_1"/>
    <property type="match status" value="1"/>
</dbReference>
<evidence type="ECO:0000256" key="3">
    <source>
        <dbReference type="ARBA" id="ARBA00023125"/>
    </source>
</evidence>
<name>A0ABR1RJM3_9PEZI</name>
<reference evidence="8 9" key="1">
    <citation type="submission" date="2023-01" db="EMBL/GenBank/DDBJ databases">
        <title>Analysis of 21 Apiospora genomes using comparative genomics revels a genus with tremendous synthesis potential of carbohydrate active enzymes and secondary metabolites.</title>
        <authorList>
            <person name="Sorensen T."/>
        </authorList>
    </citation>
    <scope>NUCLEOTIDE SEQUENCE [LARGE SCALE GENOMIC DNA]</scope>
    <source>
        <strain evidence="8 9">CBS 20057</strain>
    </source>
</reference>
<protein>
    <recommendedName>
        <fullName evidence="7">BZIP domain-containing protein</fullName>
    </recommendedName>
</protein>
<comment type="caution">
    <text evidence="8">The sequence shown here is derived from an EMBL/GenBank/DDBJ whole genome shotgun (WGS) entry which is preliminary data.</text>
</comment>
<sequence>MGTSCDFLLDPCIASSYQYNPQQFLNLSTEQQDIVIKLEDIGHPQSWESGPSISESGISETLEPVASSPTGRPSSTAHSASKKPRRARGQSGSSGGSTNISREKNRIAASKCRRKKKDEEHVLEERRRMLHIQNAILVESVASLRAEVLSLKHEVLRHGTCDFQPINSYIATAAARVG</sequence>
<keyword evidence="9" id="KW-1185">Reference proteome</keyword>
<evidence type="ECO:0000256" key="4">
    <source>
        <dbReference type="ARBA" id="ARBA00023163"/>
    </source>
</evidence>
<keyword evidence="3" id="KW-0238">DNA-binding</keyword>
<keyword evidence="2" id="KW-0805">Transcription regulation</keyword>
<dbReference type="Proteomes" id="UP001396898">
    <property type="component" value="Unassembled WGS sequence"/>
</dbReference>